<evidence type="ECO:0000256" key="7">
    <source>
        <dbReference type="HAMAP-Rule" id="MF_00802"/>
    </source>
</evidence>
<comment type="cofactor">
    <cofactor evidence="7">
        <name>Mg(2+)</name>
        <dbReference type="ChEBI" id="CHEBI:18420"/>
    </cofactor>
</comment>
<dbReference type="GO" id="GO:0047388">
    <property type="term" value="F:[glutamine synthetase]-adenylyl-L-tyrosine phosphorylase activity"/>
    <property type="evidence" value="ECO:0007669"/>
    <property type="project" value="UniProtKB-EC"/>
</dbReference>
<keyword evidence="4 7" id="KW-0067">ATP-binding</keyword>
<feature type="domain" description="Glutamate-ammonia ligase adenylyltransferase repeated" evidence="9">
    <location>
        <begin position="61"/>
        <end position="304"/>
    </location>
</feature>
<keyword evidence="5 7" id="KW-0460">Magnesium</keyword>
<dbReference type="Gene3D" id="3.30.460.10">
    <property type="entry name" value="Beta Polymerase, domain 2"/>
    <property type="match status" value="2"/>
</dbReference>
<keyword evidence="3 7" id="KW-0547">Nucleotide-binding</keyword>
<evidence type="ECO:0000256" key="3">
    <source>
        <dbReference type="ARBA" id="ARBA00022741"/>
    </source>
</evidence>
<dbReference type="InterPro" id="IPR013546">
    <property type="entry name" value="PII_UdlTrfase/GS_AdlTrfase"/>
</dbReference>
<name>A0A418WAK5_9PROT</name>
<gene>
    <name evidence="7" type="primary">glnE</name>
    <name evidence="11" type="ORF">D3874_08290</name>
</gene>
<evidence type="ECO:0000256" key="6">
    <source>
        <dbReference type="ARBA" id="ARBA00023268"/>
    </source>
</evidence>
<protein>
    <recommendedName>
        <fullName evidence="7">Bifunctional glutamine synthetase adenylyltransferase/adenylyl-removing enzyme</fullName>
    </recommendedName>
    <alternativeName>
        <fullName evidence="7">ATP:glutamine synthetase adenylyltransferase</fullName>
    </alternativeName>
    <alternativeName>
        <fullName evidence="7">ATase</fullName>
    </alternativeName>
    <domain>
        <recommendedName>
            <fullName evidence="7">Glutamine synthetase adenylyl-L-tyrosine phosphorylase</fullName>
            <ecNumber evidence="7">2.7.7.89</ecNumber>
        </recommendedName>
        <alternativeName>
            <fullName evidence="7">Adenylyl removase</fullName>
            <shortName evidence="7">AR</shortName>
            <shortName evidence="7">AT-N</shortName>
        </alternativeName>
    </domain>
    <domain>
        <recommendedName>
            <fullName evidence="7">Glutamine synthetase adenylyl transferase</fullName>
            <ecNumber evidence="7">2.7.7.42</ecNumber>
        </recommendedName>
        <alternativeName>
            <fullName evidence="7">Adenylyl transferase</fullName>
            <shortName evidence="7">AT</shortName>
            <shortName evidence="7">AT-C</shortName>
        </alternativeName>
    </domain>
</protein>
<evidence type="ECO:0000259" key="9">
    <source>
        <dbReference type="Pfam" id="PF03710"/>
    </source>
</evidence>
<dbReference type="InterPro" id="IPR005190">
    <property type="entry name" value="GlnE_rpt_dom"/>
</dbReference>
<dbReference type="GO" id="GO:0005829">
    <property type="term" value="C:cytosol"/>
    <property type="evidence" value="ECO:0007669"/>
    <property type="project" value="TreeGrafter"/>
</dbReference>
<feature type="domain" description="PII-uridylyltransferase/Glutamine-synthetase adenylyltransferase" evidence="10">
    <location>
        <begin position="845"/>
        <end position="979"/>
    </location>
</feature>
<dbReference type="NCBIfam" id="NF010706">
    <property type="entry name" value="PRK14108.1"/>
    <property type="match status" value="1"/>
</dbReference>
<dbReference type="SUPFAM" id="SSF81593">
    <property type="entry name" value="Nucleotidyltransferase substrate binding subunit/domain"/>
    <property type="match status" value="2"/>
</dbReference>
<comment type="similarity">
    <text evidence="7">Belongs to the GlnE family.</text>
</comment>
<evidence type="ECO:0000256" key="8">
    <source>
        <dbReference type="SAM" id="MobiDB-lite"/>
    </source>
</evidence>
<dbReference type="EMBL" id="QYUK01000011">
    <property type="protein sequence ID" value="RJF87019.1"/>
    <property type="molecule type" value="Genomic_DNA"/>
</dbReference>
<keyword evidence="6 7" id="KW-0511">Multifunctional enzyme</keyword>
<feature type="region of interest" description="Adenylyl removase" evidence="7">
    <location>
        <begin position="1"/>
        <end position="471"/>
    </location>
</feature>
<comment type="catalytic activity">
    <reaction evidence="7">
        <text>[glutamine synthetase]-O(4)-(5'-adenylyl)-L-tyrosine + phosphate = [glutamine synthetase]-L-tyrosine + ADP</text>
        <dbReference type="Rhea" id="RHEA:43716"/>
        <dbReference type="Rhea" id="RHEA-COMP:10660"/>
        <dbReference type="Rhea" id="RHEA-COMP:10661"/>
        <dbReference type="ChEBI" id="CHEBI:43474"/>
        <dbReference type="ChEBI" id="CHEBI:46858"/>
        <dbReference type="ChEBI" id="CHEBI:83624"/>
        <dbReference type="ChEBI" id="CHEBI:456216"/>
        <dbReference type="EC" id="2.7.7.89"/>
    </reaction>
</comment>
<feature type="domain" description="PII-uridylyltransferase/Glutamine-synthetase adenylyltransferase" evidence="10">
    <location>
        <begin position="325"/>
        <end position="466"/>
    </location>
</feature>
<dbReference type="InterPro" id="IPR043519">
    <property type="entry name" value="NT_sf"/>
</dbReference>
<evidence type="ECO:0000313" key="11">
    <source>
        <dbReference type="EMBL" id="RJF87019.1"/>
    </source>
</evidence>
<dbReference type="Pfam" id="PF03710">
    <property type="entry name" value="GlnE"/>
    <property type="match status" value="2"/>
</dbReference>
<dbReference type="GO" id="GO:0005524">
    <property type="term" value="F:ATP binding"/>
    <property type="evidence" value="ECO:0007669"/>
    <property type="project" value="UniProtKB-UniRule"/>
</dbReference>
<proteinExistence type="inferred from homology"/>
<dbReference type="PANTHER" id="PTHR30621">
    <property type="entry name" value="GLUTAMINE SYNTHETASE ADENYLYLTRANSFERASE"/>
    <property type="match status" value="1"/>
</dbReference>
<feature type="region of interest" description="Disordered" evidence="8">
    <location>
        <begin position="990"/>
        <end position="1011"/>
    </location>
</feature>
<accession>A0A418WAK5</accession>
<evidence type="ECO:0000259" key="10">
    <source>
        <dbReference type="Pfam" id="PF08335"/>
    </source>
</evidence>
<dbReference type="Proteomes" id="UP000284605">
    <property type="component" value="Unassembled WGS sequence"/>
</dbReference>
<dbReference type="Gene3D" id="1.20.120.330">
    <property type="entry name" value="Nucleotidyltransferases domain 2"/>
    <property type="match status" value="2"/>
</dbReference>
<dbReference type="InterPro" id="IPR023057">
    <property type="entry name" value="GlnE"/>
</dbReference>
<keyword evidence="1 7" id="KW-0808">Transferase</keyword>
<comment type="caution">
    <text evidence="11">The sequence shown here is derived from an EMBL/GenBank/DDBJ whole genome shotgun (WGS) entry which is preliminary data.</text>
</comment>
<keyword evidence="12" id="KW-1185">Reference proteome</keyword>
<dbReference type="HAMAP" id="MF_00802">
    <property type="entry name" value="GlnE"/>
    <property type="match status" value="1"/>
</dbReference>
<comment type="catalytic activity">
    <reaction evidence="7">
        <text>[glutamine synthetase]-L-tyrosine + ATP = [glutamine synthetase]-O(4)-(5'-adenylyl)-L-tyrosine + diphosphate</text>
        <dbReference type="Rhea" id="RHEA:18589"/>
        <dbReference type="Rhea" id="RHEA-COMP:10660"/>
        <dbReference type="Rhea" id="RHEA-COMP:10661"/>
        <dbReference type="ChEBI" id="CHEBI:30616"/>
        <dbReference type="ChEBI" id="CHEBI:33019"/>
        <dbReference type="ChEBI" id="CHEBI:46858"/>
        <dbReference type="ChEBI" id="CHEBI:83624"/>
        <dbReference type="EC" id="2.7.7.42"/>
    </reaction>
</comment>
<evidence type="ECO:0000313" key="12">
    <source>
        <dbReference type="Proteomes" id="UP000284605"/>
    </source>
</evidence>
<dbReference type="PANTHER" id="PTHR30621:SF0">
    <property type="entry name" value="BIFUNCTIONAL GLUTAMINE SYNTHETASE ADENYLYLTRANSFERASE_ADENYLYL-REMOVING ENZYME"/>
    <property type="match status" value="1"/>
</dbReference>
<sequence>MQVPQQARENLTSVNLGLPSKAPCPPAQAHPDVRRVIEGFDAARGGAAPAGEQGDILAVLAIFAAYSPYLSTLAQRDPAALAQIVAQGPAAFLDALWPSLTPAATAGLALDALMRRLRQAKAQVALATAVGDLTAGWPLLQTTRALSHFAGLALRAATAHVLREAAAKGELTLADAADPESRCGLIVLAMGKLGAGELNYSSDIDLIVFYDDDVIRATGKRTPSELFVRLTKTLVKIIQERTADGYVFRVDLRLRPDPGAMPIALSTDIAENYYQSLGQNWERAAMIKALPLAGDIEAGHDFLQRIRPFVWRKHLDFAAVRDIQRMKEKIRDHHGHGDIGVEGHDVKLGPGGIREVEFFVQIQQLISGGRDPALRQPATLAMLDHLAAIGRLPPADHDTLIAGYCFLRHLEHRLQMVEDAQTHRLPEAPEAVAQIGRFMGYGDATVFRADLLGHLAAIQRRFTALFAADDTADPTDRPPGLPRDEAAMAERLAAAGFKEPGKAALIVTGWRIGRYRCFRHERARVLVEGIAPVLMAALARTGEPDSALVRLDQFLSRLPAGVQLFSLLDANRALLDLLAEIMGSAPLLAETLSRRPGLLDSVVGGEALRPITRPEPLRRELDTALCDVTDYQDVLDSVRRWTADRRFAVGIQLLRGLIDHAAAGQALTLIADSVIERLLATVSQAFQAAHGRIPGGGFAVLGFGKLGGRELTVTSDLDLVFIFSVPDGTVGSDGAKPLTPGLYYTRLGQRLIAAMSALTAEGSLYEVDMALRPAGSKGPLVSTLKGFGDYYQGEAWTWEHLALTRARVVGADGAAFADQAAALLDRIKRLPRDAARVRGDIAAMRGRMDKDRPARDRWDLKLCPGGLVDIEFIVQSLMLVTSAKQPAPLPTETAAMIARLLAQGRLDAAQAGLLDEALRLAAGLSALLRLTAGDPFVPDQASDRLKTLLARQAGVADFAALTATLDRLQPAVRALFATLVGDPASTYVQGSGAGTGALEPSGGLNDDAIAR</sequence>
<evidence type="ECO:0000256" key="5">
    <source>
        <dbReference type="ARBA" id="ARBA00022842"/>
    </source>
</evidence>
<evidence type="ECO:0000256" key="1">
    <source>
        <dbReference type="ARBA" id="ARBA00022679"/>
    </source>
</evidence>
<organism evidence="11 12">
    <name type="scientific">Oleomonas cavernae</name>
    <dbReference type="NCBI Taxonomy" id="2320859"/>
    <lineage>
        <taxon>Bacteria</taxon>
        <taxon>Pseudomonadati</taxon>
        <taxon>Pseudomonadota</taxon>
        <taxon>Alphaproteobacteria</taxon>
        <taxon>Acetobacterales</taxon>
        <taxon>Acetobacteraceae</taxon>
        <taxon>Oleomonas</taxon>
    </lineage>
</organism>
<dbReference type="SUPFAM" id="SSF81301">
    <property type="entry name" value="Nucleotidyltransferase"/>
    <property type="match status" value="2"/>
</dbReference>
<dbReference type="EC" id="2.7.7.42" evidence="7"/>
<dbReference type="GO" id="GO:0000820">
    <property type="term" value="P:regulation of glutamine family amino acid metabolic process"/>
    <property type="evidence" value="ECO:0007669"/>
    <property type="project" value="UniProtKB-UniRule"/>
</dbReference>
<reference evidence="11 12" key="1">
    <citation type="submission" date="2018-09" db="EMBL/GenBank/DDBJ databases">
        <authorList>
            <person name="Zhu H."/>
        </authorList>
    </citation>
    <scope>NUCLEOTIDE SEQUENCE [LARGE SCALE GENOMIC DNA]</scope>
    <source>
        <strain evidence="11 12">K1W22B-8</strain>
    </source>
</reference>
<dbReference type="GO" id="GO:0000287">
    <property type="term" value="F:magnesium ion binding"/>
    <property type="evidence" value="ECO:0007669"/>
    <property type="project" value="UniProtKB-UniRule"/>
</dbReference>
<keyword evidence="2 7" id="KW-0548">Nucleotidyltransferase</keyword>
<dbReference type="GO" id="GO:0008882">
    <property type="term" value="F:[glutamate-ammonia-ligase] adenylyltransferase activity"/>
    <property type="evidence" value="ECO:0007669"/>
    <property type="project" value="UniProtKB-UniRule"/>
</dbReference>
<evidence type="ECO:0000256" key="4">
    <source>
        <dbReference type="ARBA" id="ARBA00022840"/>
    </source>
</evidence>
<comment type="function">
    <text evidence="7">Involved in the regulation of glutamine synthetase GlnA, a key enzyme in the process to assimilate ammonia. When cellular nitrogen levels are high, the C-terminal adenylyl transferase (AT) inactivates GlnA by covalent transfer of an adenylyl group from ATP to specific tyrosine residue of GlnA, thus reducing its activity. Conversely, when nitrogen levels are low, the N-terminal adenylyl removase (AR) activates GlnA by removing the adenylyl group by phosphorolysis, increasing its activity. The regulatory region of GlnE binds the signal transduction protein PII (GlnB) which indicates the nitrogen status of the cell.</text>
</comment>
<evidence type="ECO:0000256" key="2">
    <source>
        <dbReference type="ARBA" id="ARBA00022695"/>
    </source>
</evidence>
<dbReference type="Pfam" id="PF08335">
    <property type="entry name" value="GlnD_UR_UTase"/>
    <property type="match status" value="2"/>
</dbReference>
<feature type="region of interest" description="Adenylyl transferase" evidence="7">
    <location>
        <begin position="480"/>
        <end position="1011"/>
    </location>
</feature>
<dbReference type="CDD" id="cd05401">
    <property type="entry name" value="NT_GlnE_GlnD_like"/>
    <property type="match status" value="2"/>
</dbReference>
<dbReference type="AlphaFoldDB" id="A0A418WAK5"/>
<feature type="domain" description="Glutamate-ammonia ligase adenylyltransferase repeated" evidence="9">
    <location>
        <begin position="577"/>
        <end position="813"/>
    </location>
</feature>
<dbReference type="EC" id="2.7.7.89" evidence="7"/>
<dbReference type="NCBIfam" id="NF008292">
    <property type="entry name" value="PRK11072.1"/>
    <property type="match status" value="1"/>
</dbReference>